<evidence type="ECO:0000313" key="2">
    <source>
        <dbReference type="EMBL" id="KIK79638.1"/>
    </source>
</evidence>
<gene>
    <name evidence="2" type="ORF">PAXRUDRAFT_834007</name>
</gene>
<evidence type="ECO:0000313" key="3">
    <source>
        <dbReference type="Proteomes" id="UP000054538"/>
    </source>
</evidence>
<name>A0A0D0CVY2_9AGAM</name>
<feature type="chain" id="PRO_5002208246" evidence="1">
    <location>
        <begin position="17"/>
        <end position="97"/>
    </location>
</feature>
<protein>
    <submittedName>
        <fullName evidence="2">Uncharacterized protein</fullName>
    </submittedName>
</protein>
<dbReference type="HOGENOM" id="CLU_150821_0_0_1"/>
<dbReference type="InParanoid" id="A0A0D0CVY2"/>
<dbReference type="OrthoDB" id="10448533at2759"/>
<keyword evidence="1" id="KW-0732">Signal</keyword>
<dbReference type="EMBL" id="KN826225">
    <property type="protein sequence ID" value="KIK79638.1"/>
    <property type="molecule type" value="Genomic_DNA"/>
</dbReference>
<dbReference type="Proteomes" id="UP000054538">
    <property type="component" value="Unassembled WGS sequence"/>
</dbReference>
<reference evidence="2 3" key="1">
    <citation type="submission" date="2014-04" db="EMBL/GenBank/DDBJ databases">
        <authorList>
            <consortium name="DOE Joint Genome Institute"/>
            <person name="Kuo A."/>
            <person name="Kohler A."/>
            <person name="Jargeat P."/>
            <person name="Nagy L.G."/>
            <person name="Floudas D."/>
            <person name="Copeland A."/>
            <person name="Barry K.W."/>
            <person name="Cichocki N."/>
            <person name="Veneault-Fourrey C."/>
            <person name="LaButti K."/>
            <person name="Lindquist E.A."/>
            <person name="Lipzen A."/>
            <person name="Lundell T."/>
            <person name="Morin E."/>
            <person name="Murat C."/>
            <person name="Sun H."/>
            <person name="Tunlid A."/>
            <person name="Henrissat B."/>
            <person name="Grigoriev I.V."/>
            <person name="Hibbett D.S."/>
            <person name="Martin F."/>
            <person name="Nordberg H.P."/>
            <person name="Cantor M.N."/>
            <person name="Hua S.X."/>
        </authorList>
    </citation>
    <scope>NUCLEOTIDE SEQUENCE [LARGE SCALE GENOMIC DNA]</scope>
    <source>
        <strain evidence="2 3">Ve08.2h10</strain>
    </source>
</reference>
<organism evidence="2 3">
    <name type="scientific">Paxillus rubicundulus Ve08.2h10</name>
    <dbReference type="NCBI Taxonomy" id="930991"/>
    <lineage>
        <taxon>Eukaryota</taxon>
        <taxon>Fungi</taxon>
        <taxon>Dikarya</taxon>
        <taxon>Basidiomycota</taxon>
        <taxon>Agaricomycotina</taxon>
        <taxon>Agaricomycetes</taxon>
        <taxon>Agaricomycetidae</taxon>
        <taxon>Boletales</taxon>
        <taxon>Paxilineae</taxon>
        <taxon>Paxillaceae</taxon>
        <taxon>Paxillus</taxon>
    </lineage>
</organism>
<accession>A0A0D0CVY2</accession>
<proteinExistence type="predicted"/>
<dbReference type="AlphaFoldDB" id="A0A0D0CVY2"/>
<keyword evidence="3" id="KW-1185">Reference proteome</keyword>
<reference evidence="3" key="2">
    <citation type="submission" date="2015-01" db="EMBL/GenBank/DDBJ databases">
        <title>Evolutionary Origins and Diversification of the Mycorrhizal Mutualists.</title>
        <authorList>
            <consortium name="DOE Joint Genome Institute"/>
            <consortium name="Mycorrhizal Genomics Consortium"/>
            <person name="Kohler A."/>
            <person name="Kuo A."/>
            <person name="Nagy L.G."/>
            <person name="Floudas D."/>
            <person name="Copeland A."/>
            <person name="Barry K.W."/>
            <person name="Cichocki N."/>
            <person name="Veneault-Fourrey C."/>
            <person name="LaButti K."/>
            <person name="Lindquist E.A."/>
            <person name="Lipzen A."/>
            <person name="Lundell T."/>
            <person name="Morin E."/>
            <person name="Murat C."/>
            <person name="Riley R."/>
            <person name="Ohm R."/>
            <person name="Sun H."/>
            <person name="Tunlid A."/>
            <person name="Henrissat B."/>
            <person name="Grigoriev I.V."/>
            <person name="Hibbett D.S."/>
            <person name="Martin F."/>
        </authorList>
    </citation>
    <scope>NUCLEOTIDE SEQUENCE [LARGE SCALE GENOMIC DNA]</scope>
    <source>
        <strain evidence="3">Ve08.2h10</strain>
    </source>
</reference>
<sequence>MKIFLTLLAAITPWSASTLVSVHAQCAICPTSMGGARFYDGCTQNGVTSCWYYQARNGAPQYRNCQFDTDGIILVMRGFDPSCPDSVQTGSNCPSCP</sequence>
<feature type="signal peptide" evidence="1">
    <location>
        <begin position="1"/>
        <end position="16"/>
    </location>
</feature>
<evidence type="ECO:0000256" key="1">
    <source>
        <dbReference type="SAM" id="SignalP"/>
    </source>
</evidence>